<dbReference type="OrthoDB" id="6127268at2759"/>
<proteinExistence type="predicted"/>
<name>A0A8B6CME2_MYTGA</name>
<protein>
    <recommendedName>
        <fullName evidence="2">Fibronectin type-III domain-containing protein</fullName>
    </recommendedName>
</protein>
<dbReference type="Proteomes" id="UP000596742">
    <property type="component" value="Unassembled WGS sequence"/>
</dbReference>
<dbReference type="SUPFAM" id="SSF49265">
    <property type="entry name" value="Fibronectin type III"/>
    <property type="match status" value="1"/>
</dbReference>
<dbReference type="PROSITE" id="PS50853">
    <property type="entry name" value="FN3"/>
    <property type="match status" value="1"/>
</dbReference>
<evidence type="ECO:0000313" key="4">
    <source>
        <dbReference type="Proteomes" id="UP000596742"/>
    </source>
</evidence>
<dbReference type="AlphaFoldDB" id="A0A8B6CME2"/>
<sequence>MNRFIMLSNCVYICVSGKPRNVSSESRTLGAKIGSVENIVLHVISFPAPNVKWKRVTGFPWKIEKDRYDYRHKIHSKIRIRSEVDFGVYGINVCNRLGCIVENITLKPQDKPEAPQNVSVETTTFRSVNLSWIAGFNGGHKQTFSVQFKATDDVTWNTKNVENIYIKTGSTVYYTLDQLKPDTSYQVVVVSTNLQGQRNTSFEFKTEVEPTVKSPLKSASMTPIFIGIGCGIALILIVVTSLYVFCIRRNRGSTSESTESNVLYAAVDKIQQKIKRRNPENENEDSNAPANAEYASVVKPKSKSKKVHYKEDEIEKENDEYAVVDKSNKKIHYTENANVHSNQGNADLMIHQPLKTKPSGRSKNQDGLTYIEVSFTRKPKDRRRIIGAENRTNYVDIDFTKKADPLPESSDE</sequence>
<feature type="transmembrane region" description="Helical" evidence="1">
    <location>
        <begin position="224"/>
        <end position="245"/>
    </location>
</feature>
<feature type="domain" description="Fibronectin type-III" evidence="2">
    <location>
        <begin position="114"/>
        <end position="211"/>
    </location>
</feature>
<keyword evidence="1" id="KW-1133">Transmembrane helix</keyword>
<evidence type="ECO:0000313" key="3">
    <source>
        <dbReference type="EMBL" id="VDI06287.1"/>
    </source>
</evidence>
<dbReference type="InterPro" id="IPR013783">
    <property type="entry name" value="Ig-like_fold"/>
</dbReference>
<evidence type="ECO:0000256" key="1">
    <source>
        <dbReference type="SAM" id="Phobius"/>
    </source>
</evidence>
<dbReference type="Gene3D" id="2.60.40.10">
    <property type="entry name" value="Immunoglobulins"/>
    <property type="match status" value="1"/>
</dbReference>
<evidence type="ECO:0000259" key="2">
    <source>
        <dbReference type="PROSITE" id="PS50853"/>
    </source>
</evidence>
<keyword evidence="4" id="KW-1185">Reference proteome</keyword>
<organism evidence="3 4">
    <name type="scientific">Mytilus galloprovincialis</name>
    <name type="common">Mediterranean mussel</name>
    <dbReference type="NCBI Taxonomy" id="29158"/>
    <lineage>
        <taxon>Eukaryota</taxon>
        <taxon>Metazoa</taxon>
        <taxon>Spiralia</taxon>
        <taxon>Lophotrochozoa</taxon>
        <taxon>Mollusca</taxon>
        <taxon>Bivalvia</taxon>
        <taxon>Autobranchia</taxon>
        <taxon>Pteriomorphia</taxon>
        <taxon>Mytilida</taxon>
        <taxon>Mytiloidea</taxon>
        <taxon>Mytilidae</taxon>
        <taxon>Mytilinae</taxon>
        <taxon>Mytilus</taxon>
    </lineage>
</organism>
<gene>
    <name evidence="3" type="ORF">MGAL_10B035720</name>
</gene>
<accession>A0A8B6CME2</accession>
<dbReference type="EMBL" id="UYJE01001907">
    <property type="protein sequence ID" value="VDI06287.1"/>
    <property type="molecule type" value="Genomic_DNA"/>
</dbReference>
<keyword evidence="1" id="KW-0472">Membrane</keyword>
<reference evidence="3" key="1">
    <citation type="submission" date="2018-11" db="EMBL/GenBank/DDBJ databases">
        <authorList>
            <person name="Alioto T."/>
            <person name="Alioto T."/>
        </authorList>
    </citation>
    <scope>NUCLEOTIDE SEQUENCE</scope>
</reference>
<dbReference type="CDD" id="cd00063">
    <property type="entry name" value="FN3"/>
    <property type="match status" value="1"/>
</dbReference>
<dbReference type="Pfam" id="PF00041">
    <property type="entry name" value="fn3"/>
    <property type="match status" value="1"/>
</dbReference>
<dbReference type="InterPro" id="IPR003961">
    <property type="entry name" value="FN3_dom"/>
</dbReference>
<dbReference type="SMART" id="SM00060">
    <property type="entry name" value="FN3"/>
    <property type="match status" value="1"/>
</dbReference>
<comment type="caution">
    <text evidence="3">The sequence shown here is derived from an EMBL/GenBank/DDBJ whole genome shotgun (WGS) entry which is preliminary data.</text>
</comment>
<dbReference type="InterPro" id="IPR036116">
    <property type="entry name" value="FN3_sf"/>
</dbReference>
<keyword evidence="1" id="KW-0812">Transmembrane</keyword>